<feature type="transmembrane region" description="Helical" evidence="1">
    <location>
        <begin position="195"/>
        <end position="212"/>
    </location>
</feature>
<keyword evidence="1" id="KW-1133">Transmembrane helix</keyword>
<dbReference type="GO" id="GO:0016757">
    <property type="term" value="F:glycosyltransferase activity"/>
    <property type="evidence" value="ECO:0007669"/>
    <property type="project" value="UniProtKB-KW"/>
</dbReference>
<dbReference type="Proteomes" id="UP001138686">
    <property type="component" value="Unassembled WGS sequence"/>
</dbReference>
<protein>
    <submittedName>
        <fullName evidence="2">Mannosyltransferase</fullName>
    </submittedName>
</protein>
<comment type="caution">
    <text evidence="2">The sequence shown here is derived from an EMBL/GenBank/DDBJ whole genome shotgun (WGS) entry which is preliminary data.</text>
</comment>
<accession>A0A9X1FM25</accession>
<dbReference type="AlphaFoldDB" id="A0A9X1FM25"/>
<feature type="transmembrane region" description="Helical" evidence="1">
    <location>
        <begin position="142"/>
        <end position="164"/>
    </location>
</feature>
<dbReference type="Pfam" id="PF26314">
    <property type="entry name" value="MptA_B_family"/>
    <property type="match status" value="1"/>
</dbReference>
<feature type="transmembrane region" description="Helical" evidence="1">
    <location>
        <begin position="385"/>
        <end position="405"/>
    </location>
</feature>
<dbReference type="RefSeq" id="WP_219050814.1">
    <property type="nucleotide sequence ID" value="NZ_JAHWDP010000001.1"/>
</dbReference>
<name>A0A9X1FM25_9FLAO</name>
<feature type="transmembrane region" description="Helical" evidence="1">
    <location>
        <begin position="322"/>
        <end position="341"/>
    </location>
</feature>
<dbReference type="EMBL" id="JAHWDP010000001">
    <property type="protein sequence ID" value="MBW2936892.1"/>
    <property type="molecule type" value="Genomic_DNA"/>
</dbReference>
<evidence type="ECO:0000313" key="2">
    <source>
        <dbReference type="EMBL" id="MBW2936892.1"/>
    </source>
</evidence>
<feature type="transmembrane region" description="Helical" evidence="1">
    <location>
        <begin position="411"/>
        <end position="431"/>
    </location>
</feature>
<keyword evidence="2" id="KW-0808">Transferase</keyword>
<evidence type="ECO:0000256" key="1">
    <source>
        <dbReference type="SAM" id="Phobius"/>
    </source>
</evidence>
<organism evidence="2 3">
    <name type="scientific">Halomarinibacterium sedimenti</name>
    <dbReference type="NCBI Taxonomy" id="2857106"/>
    <lineage>
        <taxon>Bacteria</taxon>
        <taxon>Pseudomonadati</taxon>
        <taxon>Bacteroidota</taxon>
        <taxon>Flavobacteriia</taxon>
        <taxon>Flavobacteriales</taxon>
        <taxon>Flavobacteriaceae</taxon>
        <taxon>Halomarinibacterium</taxon>
    </lineage>
</organism>
<feature type="transmembrane region" description="Helical" evidence="1">
    <location>
        <begin position="44"/>
        <end position="63"/>
    </location>
</feature>
<feature type="transmembrane region" description="Helical" evidence="1">
    <location>
        <begin position="262"/>
        <end position="278"/>
    </location>
</feature>
<keyword evidence="2" id="KW-0328">Glycosyltransferase</keyword>
<keyword evidence="1" id="KW-0472">Membrane</keyword>
<proteinExistence type="predicted"/>
<evidence type="ECO:0000313" key="3">
    <source>
        <dbReference type="Proteomes" id="UP001138686"/>
    </source>
</evidence>
<reference evidence="2" key="1">
    <citation type="submission" date="2021-07" db="EMBL/GenBank/DDBJ databases">
        <title>Aureisphaera sp. CAU 1614 isolated from sea sediment.</title>
        <authorList>
            <person name="Kim W."/>
        </authorList>
    </citation>
    <scope>NUCLEOTIDE SEQUENCE</scope>
    <source>
        <strain evidence="2">CAU 1614</strain>
    </source>
</reference>
<feature type="transmembrane region" description="Helical" evidence="1">
    <location>
        <begin position="219"/>
        <end position="242"/>
    </location>
</feature>
<gene>
    <name evidence="2" type="ORF">KXJ69_02170</name>
</gene>
<keyword evidence="3" id="KW-1185">Reference proteome</keyword>
<sequence>MASMYGSFAYDLVRSDFTKLISLFGGLFILTYQLTKMYGWNFKLLLGLGIFFRIIFLFATPNLSQDFYRFIWDGQVLMQGYSPYLVSPETYLQNPSLAGFVIPQAEVLYQGMGMPSIANFTNYPPMNQLCFALATYFGGKSIIGSVIGLRIIIILADMGILYFGKKILEKLNLPIQNIFWYFLNPFIIIELTGNLHFEGVMLFFFVVSIFFLQKKKWLLSAVFLGLSVSTKLIPLIFLPIFFQWFWKKEYSFPEGIANLTKYYLVALGTVIITFLPFISSEFMTNYLATNALWFQNFEFNASIYYIIREIGFQIVGWNIIETVGKILPLIVIAFIIGITFFRKNTSLIQLVSAMLFSISFYFLLSTTIHPWYVATPLLLCIFTKYRFPVVWSATVMLSYIAYNGIMVEENFWLITLEYGIVAGYAIWEIFFKKEPKSFSSQKPILGS</sequence>
<feature type="transmembrane region" description="Helical" evidence="1">
    <location>
        <begin position="347"/>
        <end position="364"/>
    </location>
</feature>
<keyword evidence="1" id="KW-0812">Transmembrane</keyword>